<organism evidence="3 4">
    <name type="scientific">Asticcacaulis taihuensis</name>
    <dbReference type="NCBI Taxonomy" id="260084"/>
    <lineage>
        <taxon>Bacteria</taxon>
        <taxon>Pseudomonadati</taxon>
        <taxon>Pseudomonadota</taxon>
        <taxon>Alphaproteobacteria</taxon>
        <taxon>Caulobacterales</taxon>
        <taxon>Caulobacteraceae</taxon>
        <taxon>Asticcacaulis</taxon>
    </lineage>
</organism>
<dbReference type="SUPFAM" id="SSF82171">
    <property type="entry name" value="DPP6 N-terminal domain-like"/>
    <property type="match status" value="1"/>
</dbReference>
<dbReference type="AlphaFoldDB" id="A0A1G4QKU2"/>
<name>A0A1G4QKU2_9CAUL</name>
<gene>
    <name evidence="3" type="ORF">SAMN02927928_1333</name>
</gene>
<dbReference type="Gene3D" id="3.40.50.1820">
    <property type="entry name" value="alpha/beta hydrolase"/>
    <property type="match status" value="1"/>
</dbReference>
<evidence type="ECO:0000313" key="3">
    <source>
        <dbReference type="EMBL" id="SCW45250.1"/>
    </source>
</evidence>
<dbReference type="GO" id="GO:0004252">
    <property type="term" value="F:serine-type endopeptidase activity"/>
    <property type="evidence" value="ECO:0007669"/>
    <property type="project" value="TreeGrafter"/>
</dbReference>
<proteinExistence type="predicted"/>
<keyword evidence="4" id="KW-1185">Reference proteome</keyword>
<dbReference type="InterPro" id="IPR029058">
    <property type="entry name" value="AB_hydrolase_fold"/>
</dbReference>
<sequence>MPPKPEFFTRDMFMSPPQLSPDRTHLAWVEDNRIIVHDLLTHSEKALEAGTHKFNVLQWVGNDYLVVYLKDDKIQKSTNWLRVIDYSPAVITKDAKFLRLLFSPEGHPVGAGDLAPIGGFVEGAAPYAVTLSQTFSQHLDIATGKITSGEHLLPADYHFIDRQGRERVAVQIMDGKISYGSTSLIFHYRVEPGAPQQVLRLPEQDKVYYINFNYCEYDNAIYWTEFDYSKSLCSMYRFDIATSQKSLYRSGPNKDMDLTFDKFGHIVGISTITDRIHTEWIDPFHLKIISAVEKLFPDSFVDIADMTEDQKGVVFLVSAPEAPDSYYYYSAETHDLVRIGGNYPELDGQTLAPMTYITYKARDGLDIPAYVTKRKDTPAHAPLIVFPHGGPASRDIYYFDYQAQYLASKGYVILQPQYRGSSGFGDAFERAGNIHLDLMTTDLEDGVRFLATQGMIDPRKVCVAGWSWGGYLAEAALAFTPDTYACGIAGAGVSDLFSSLRDDDDVWWGGYGREYWRAVIGNPGRDADKIHATSPIEHVNAIRAPLLLIHGDSDDNVNVSHSRKMNAAMKAAGKDVTYIEVKSMRHGPNDAEQRLMALNAMDDFIAKSFAKKA</sequence>
<protein>
    <submittedName>
        <fullName evidence="3">Prolyl oligopeptidase family protein</fullName>
    </submittedName>
</protein>
<evidence type="ECO:0000256" key="1">
    <source>
        <dbReference type="ARBA" id="ARBA00022801"/>
    </source>
</evidence>
<reference evidence="4" key="1">
    <citation type="submission" date="2016-10" db="EMBL/GenBank/DDBJ databases">
        <authorList>
            <person name="Varghese N."/>
            <person name="Submissions S."/>
        </authorList>
    </citation>
    <scope>NUCLEOTIDE SEQUENCE [LARGE SCALE GENOMIC DNA]</scope>
    <source>
        <strain evidence="4">CGMCC 1.3431</strain>
    </source>
</reference>
<dbReference type="SUPFAM" id="SSF53474">
    <property type="entry name" value="alpha/beta-Hydrolases"/>
    <property type="match status" value="1"/>
</dbReference>
<accession>A0A1G4QKU2</accession>
<dbReference type="InterPro" id="IPR001375">
    <property type="entry name" value="Peptidase_S9_cat"/>
</dbReference>
<dbReference type="Proteomes" id="UP000199150">
    <property type="component" value="Unassembled WGS sequence"/>
</dbReference>
<evidence type="ECO:0000313" key="4">
    <source>
        <dbReference type="Proteomes" id="UP000199150"/>
    </source>
</evidence>
<dbReference type="GO" id="GO:0006508">
    <property type="term" value="P:proteolysis"/>
    <property type="evidence" value="ECO:0007669"/>
    <property type="project" value="InterPro"/>
</dbReference>
<feature type="domain" description="Peptidase S9 prolyl oligopeptidase catalytic" evidence="2">
    <location>
        <begin position="398"/>
        <end position="611"/>
    </location>
</feature>
<evidence type="ECO:0000259" key="2">
    <source>
        <dbReference type="Pfam" id="PF00326"/>
    </source>
</evidence>
<keyword evidence="1" id="KW-0378">Hydrolase</keyword>
<dbReference type="PANTHER" id="PTHR42776:SF27">
    <property type="entry name" value="DIPEPTIDYL PEPTIDASE FAMILY MEMBER 6"/>
    <property type="match status" value="1"/>
</dbReference>
<dbReference type="Pfam" id="PF00326">
    <property type="entry name" value="Peptidase_S9"/>
    <property type="match status" value="1"/>
</dbReference>
<dbReference type="EMBL" id="FMTS01000001">
    <property type="protein sequence ID" value="SCW45250.1"/>
    <property type="molecule type" value="Genomic_DNA"/>
</dbReference>
<dbReference type="STRING" id="260084.SAMN02927928_1333"/>
<dbReference type="PANTHER" id="PTHR42776">
    <property type="entry name" value="SERINE PEPTIDASE S9 FAMILY MEMBER"/>
    <property type="match status" value="1"/>
</dbReference>